<dbReference type="Pfam" id="PF00082">
    <property type="entry name" value="Peptidase_S8"/>
    <property type="match status" value="1"/>
</dbReference>
<comment type="caution">
    <text evidence="7">The sequence shown here is derived from an EMBL/GenBank/DDBJ whole genome shotgun (WGS) entry which is preliminary data.</text>
</comment>
<dbReference type="PRINTS" id="PR00723">
    <property type="entry name" value="SUBTILISIN"/>
</dbReference>
<dbReference type="SUPFAM" id="SSF52743">
    <property type="entry name" value="Subtilisin-like"/>
    <property type="match status" value="1"/>
</dbReference>
<dbReference type="SUPFAM" id="SSF49464">
    <property type="entry name" value="Carboxypeptidase regulatory domain-like"/>
    <property type="match status" value="1"/>
</dbReference>
<keyword evidence="2 5" id="KW-0645">Protease</keyword>
<evidence type="ECO:0000256" key="5">
    <source>
        <dbReference type="PROSITE-ProRule" id="PRU01240"/>
    </source>
</evidence>
<protein>
    <recommendedName>
        <fullName evidence="6">Peptidase S8/S53 domain-containing protein</fullName>
    </recommendedName>
</protein>
<name>A0A0S8JAE6_UNCT6</name>
<dbReference type="InterPro" id="IPR036852">
    <property type="entry name" value="Peptidase_S8/S53_dom_sf"/>
</dbReference>
<proteinExistence type="inferred from homology"/>
<dbReference type="InterPro" id="IPR008969">
    <property type="entry name" value="CarboxyPept-like_regulatory"/>
</dbReference>
<dbReference type="PANTHER" id="PTHR43806:SF11">
    <property type="entry name" value="CEREVISIN-RELATED"/>
    <property type="match status" value="1"/>
</dbReference>
<dbReference type="PROSITE" id="PS00138">
    <property type="entry name" value="SUBTILASE_SER"/>
    <property type="match status" value="1"/>
</dbReference>
<evidence type="ECO:0000256" key="2">
    <source>
        <dbReference type="ARBA" id="ARBA00022670"/>
    </source>
</evidence>
<keyword evidence="3 5" id="KW-0378">Hydrolase</keyword>
<evidence type="ECO:0000256" key="3">
    <source>
        <dbReference type="ARBA" id="ARBA00022801"/>
    </source>
</evidence>
<dbReference type="Gene3D" id="2.60.40.1120">
    <property type="entry name" value="Carboxypeptidase-like, regulatory domain"/>
    <property type="match status" value="2"/>
</dbReference>
<dbReference type="InterPro" id="IPR023828">
    <property type="entry name" value="Peptidase_S8_Ser-AS"/>
</dbReference>
<evidence type="ECO:0000256" key="1">
    <source>
        <dbReference type="ARBA" id="ARBA00011073"/>
    </source>
</evidence>
<evidence type="ECO:0000313" key="7">
    <source>
        <dbReference type="EMBL" id="KPL06696.1"/>
    </source>
</evidence>
<evidence type="ECO:0000259" key="6">
    <source>
        <dbReference type="Pfam" id="PF00082"/>
    </source>
</evidence>
<dbReference type="PATRIC" id="fig|1703773.3.peg.652"/>
<dbReference type="PROSITE" id="PS51892">
    <property type="entry name" value="SUBTILASE"/>
    <property type="match status" value="1"/>
</dbReference>
<gene>
    <name evidence="7" type="ORF">AMJ71_09590</name>
</gene>
<feature type="active site" description="Charge relay system" evidence="5">
    <location>
        <position position="665"/>
    </location>
</feature>
<reference evidence="7 8" key="1">
    <citation type="journal article" date="2015" name="Microbiome">
        <title>Genomic resolution of linkages in carbon, nitrogen, and sulfur cycling among widespread estuary sediment bacteria.</title>
        <authorList>
            <person name="Baker B.J."/>
            <person name="Lazar C.S."/>
            <person name="Teske A.P."/>
            <person name="Dick G.J."/>
        </authorList>
    </citation>
    <scope>NUCLEOTIDE SEQUENCE [LARGE SCALE GENOMIC DNA]</scope>
    <source>
        <strain evidence="7">SM1_40</strain>
    </source>
</reference>
<dbReference type="GO" id="GO:0004252">
    <property type="term" value="F:serine-type endopeptidase activity"/>
    <property type="evidence" value="ECO:0007669"/>
    <property type="project" value="UniProtKB-UniRule"/>
</dbReference>
<dbReference type="Gene3D" id="2.60.120.260">
    <property type="entry name" value="Galactose-binding domain-like"/>
    <property type="match status" value="1"/>
</dbReference>
<evidence type="ECO:0000256" key="4">
    <source>
        <dbReference type="ARBA" id="ARBA00022825"/>
    </source>
</evidence>
<dbReference type="GO" id="GO:0006508">
    <property type="term" value="P:proteolysis"/>
    <property type="evidence" value="ECO:0007669"/>
    <property type="project" value="UniProtKB-KW"/>
</dbReference>
<keyword evidence="4 5" id="KW-0720">Serine protease</keyword>
<sequence length="1910" mass="207790">MKTENVIRLYQEELLSEVDIDAYLQSGEINLLGGLELVPPKAIPGPAPDPYPHVHMWEAGIEQLGPSSGACDGIYFVNGPVWHPKKYALILWKVVIPDPFERLQTEFERDLTLSMWVDWNQDQSWGKNEKMINLSFNIQEYMPGSGGNLEIQYLTMFRIPQASIVNAMLPGGGTKQGAAKLWARGMISYDDPDTSPDGECLFGEVEDWQVHYFEIQAGQWIRPIVMRTRNDFNRKKAQKGFEMFSRSKLFGCAAVLLVLLVLFPTVHSVDAQEEQKAKIAPQLAAQLTAAKPDDYVTAIVRMRDMPNVQMLRGDRLAVYNELRTVSKQTQAGLVRYLASAEMQGKVEKIRQFWIDNIVLVRAKPEVISALAARPDVMEVFENFTVTLPPRPEGGDRPQLGQSQNQLWDSITKIGVKQVWSTYGLDGTGVVIGGLDTGVDITHPDIAGKMITNNPADPTYPGGWAEFDANGNMIVGSVPHDSDEHGTHTTGTMIGGNASGWDIGVAPGASLMHALVIPGGSGTFAQVIGGMEWIIDPDGIPATDDGARVINMSLGATGTYTEMIAPVDNMIAANVFPAIAIGNSGPSPNSTSSPGNVPSAFGVGMTDSMDVIATLSGRGPVTWNYPPYVGTYIKPDISAPGVKIYSSVPGNDWQWTSPLGDWSGTSMATPHMAGTAALMYQANPTLSVAIAKDLVAQTAIDLGAPGMDNDYGWGRVNAFGAVSAALAGVGTVEGTIYSSAGGTVENAMILLTDTGQRVYSDEFGHYSLMAVAGDHNVEVSRFGYETYTTAVTVIADETVTLDVTLTQLPSGTIAGYVTDGESGAGIEANITIKLAGEAVVWTSTDPSTGEYSAVLPIGMYDLVFAPVFPYPVTIRTNVEVYEGMTTTLDVTIEGAQILIVDDDKGQAFETYYEAAVIGAGRSFITITTPPTAADMAPFETVVWLTGNDWSTTLTTEDQAEIAAYLDSGGRLFISGQDIGYDIRTDEFYANYLHATYVQDDVGLGAVIGDPASPVGYGFAFEIQGGTGANNQGYPSEIDPIVPALPAFLYDESVPMGTVTGNDLTKGQVETNSINSSGTAALTYEGAYKLVYFAFGFEAIAETETRTLVMARILDWLLGYPEIVHTPLGDTEDTENPYRVTAFITSDYFTLDPATFAVVYDVGGGPVVLPMSATGVPDEYEAYIPAQDIDTEVYYYITASDVEGHTSTHPIGAPLNMHMFTVGWDEEAPMVTHSRHYNTNDLEGPYRIYAEVSDNIGVEAVYLMYSRNGGMHHRVRMEYNDMMGNGMYHGEIPGPSEVGDIYAYDIYAMDDSYHGNATRVPEMGAFMFEIVESFSWDFELDNGGFMQTGDVWEWGEPTTGPGEAHSGTNLWATVLDGNYPNYADATLDIPAITLSASKPYALLTFWHWYYIETNYDGGNVKVSTDGGATWEVVVPMGGYDGTARSGNSGIPGEECFTGYNNDFWQMELFDLSAYSGSQVIVRFHFGSDSSVPKVGWYVDDVELRSTDVDDIPPVISDTEIPTSTFDTAGPYEVSTYVVDPLSDVAGVSIFYSVDDGATFTEVAMAPGTEENQWVGSIPGQPNGTRVKLYLRATDTSSGANEAFDPAGAPEDTYEFAILPSAPILVMQATSTASSLEMFREALEAYGHEADYWYNPTQGWLSLDQLELYKIIILDETGSLLTTEQSDLGAYLDGGSMGAKRHLFIMGRDLGYYSSTRPWIEEYMRAAYVQDNPGWRELTGYPGESIGAGETFVISGSYPDEVQRSTTYPGGQLVYQYTGEGTASFTREEIAGEYEKDEKEWDGIMPYAPKSLDAGAAIKYNGETYRSVYFAFNFYYIQEPDRRAGIMDRALAWLSAPDILHEPLHDTEDIENPYPVVAEVYSETLDPSRVNMVYDVGMGPVSVQMLPTGNPNE</sequence>
<evidence type="ECO:0000313" key="8">
    <source>
        <dbReference type="Proteomes" id="UP000051035"/>
    </source>
</evidence>
<feature type="active site" description="Charge relay system" evidence="5">
    <location>
        <position position="435"/>
    </location>
</feature>
<dbReference type="PANTHER" id="PTHR43806">
    <property type="entry name" value="PEPTIDASE S8"/>
    <property type="match status" value="1"/>
</dbReference>
<feature type="non-terminal residue" evidence="7">
    <location>
        <position position="1910"/>
    </location>
</feature>
<dbReference type="EMBL" id="LJVA01000140">
    <property type="protein sequence ID" value="KPL06696.1"/>
    <property type="molecule type" value="Genomic_DNA"/>
</dbReference>
<dbReference type="Proteomes" id="UP000051035">
    <property type="component" value="Unassembled WGS sequence"/>
</dbReference>
<dbReference type="SUPFAM" id="SSF110296">
    <property type="entry name" value="Oligoxyloglucan reducing end-specific cellobiohydrolase"/>
    <property type="match status" value="1"/>
</dbReference>
<dbReference type="Gene3D" id="3.40.50.200">
    <property type="entry name" value="Peptidase S8/S53 domain"/>
    <property type="match status" value="1"/>
</dbReference>
<organism evidence="7 8">
    <name type="scientific">candidate division TA06 bacterium SM1_40</name>
    <dbReference type="NCBI Taxonomy" id="1703773"/>
    <lineage>
        <taxon>Bacteria</taxon>
        <taxon>Bacteria division TA06</taxon>
    </lineage>
</organism>
<dbReference type="Pfam" id="PF13620">
    <property type="entry name" value="CarboxypepD_reg"/>
    <property type="match status" value="1"/>
</dbReference>
<dbReference type="InterPro" id="IPR000209">
    <property type="entry name" value="Peptidase_S8/S53_dom"/>
</dbReference>
<accession>A0A0S8JAE6</accession>
<feature type="domain" description="Peptidase S8/S53" evidence="6">
    <location>
        <begin position="426"/>
        <end position="713"/>
    </location>
</feature>
<feature type="active site" description="Charge relay system" evidence="5">
    <location>
        <position position="484"/>
    </location>
</feature>
<dbReference type="InterPro" id="IPR015500">
    <property type="entry name" value="Peptidase_S8_subtilisin-rel"/>
</dbReference>
<dbReference type="InterPro" id="IPR050131">
    <property type="entry name" value="Peptidase_S8_subtilisin-like"/>
</dbReference>
<dbReference type="Pfam" id="PF20773">
    <property type="entry name" value="InhA-like_MAM"/>
    <property type="match status" value="1"/>
</dbReference>
<comment type="similarity">
    <text evidence="1 5">Belongs to the peptidase S8 family.</text>
</comment>